<dbReference type="EMBL" id="JAVYJV010000005">
    <property type="protein sequence ID" value="KAK4370309.1"/>
    <property type="molecule type" value="Genomic_DNA"/>
</dbReference>
<comment type="caution">
    <text evidence="1">The sequence shown here is derived from an EMBL/GenBank/DDBJ whole genome shotgun (WGS) entry which is preliminary data.</text>
</comment>
<evidence type="ECO:0000313" key="2">
    <source>
        <dbReference type="Proteomes" id="UP001291623"/>
    </source>
</evidence>
<sequence length="110" mass="12662">MDPFLNRSTSRDFEDEPKSREVDLLRNGSIDYVILSCGVASYQAYSELAYLLLLVVLPLPQDEGSRLLPTGHRLFTFGLVNGNDTSLYQRQVGMQQLGHRRQDWLRWETS</sequence>
<dbReference type="AlphaFoldDB" id="A0AAE1SIP5"/>
<gene>
    <name evidence="1" type="ORF">RND71_009784</name>
</gene>
<accession>A0AAE1SIP5</accession>
<protein>
    <submittedName>
        <fullName evidence="1">Uncharacterized protein</fullName>
    </submittedName>
</protein>
<reference evidence="1" key="1">
    <citation type="submission" date="2023-12" db="EMBL/GenBank/DDBJ databases">
        <title>Genome assembly of Anisodus tanguticus.</title>
        <authorList>
            <person name="Wang Y.-J."/>
        </authorList>
    </citation>
    <scope>NUCLEOTIDE SEQUENCE</scope>
    <source>
        <strain evidence="1">KB-2021</strain>
        <tissue evidence="1">Leaf</tissue>
    </source>
</reference>
<dbReference type="Proteomes" id="UP001291623">
    <property type="component" value="Unassembled WGS sequence"/>
</dbReference>
<proteinExistence type="predicted"/>
<name>A0AAE1SIP5_9SOLA</name>
<organism evidence="1 2">
    <name type="scientific">Anisodus tanguticus</name>
    <dbReference type="NCBI Taxonomy" id="243964"/>
    <lineage>
        <taxon>Eukaryota</taxon>
        <taxon>Viridiplantae</taxon>
        <taxon>Streptophyta</taxon>
        <taxon>Embryophyta</taxon>
        <taxon>Tracheophyta</taxon>
        <taxon>Spermatophyta</taxon>
        <taxon>Magnoliopsida</taxon>
        <taxon>eudicotyledons</taxon>
        <taxon>Gunneridae</taxon>
        <taxon>Pentapetalae</taxon>
        <taxon>asterids</taxon>
        <taxon>lamiids</taxon>
        <taxon>Solanales</taxon>
        <taxon>Solanaceae</taxon>
        <taxon>Solanoideae</taxon>
        <taxon>Hyoscyameae</taxon>
        <taxon>Anisodus</taxon>
    </lineage>
</organism>
<evidence type="ECO:0000313" key="1">
    <source>
        <dbReference type="EMBL" id="KAK4370309.1"/>
    </source>
</evidence>
<keyword evidence="2" id="KW-1185">Reference proteome</keyword>